<dbReference type="SUPFAM" id="SSF51735">
    <property type="entry name" value="NAD(P)-binding Rossmann-fold domains"/>
    <property type="match status" value="1"/>
</dbReference>
<protein>
    <submittedName>
        <fullName evidence="4">Dehydrogenase/reductase SDR family member 1</fullName>
    </submittedName>
</protein>
<dbReference type="InterPro" id="IPR002347">
    <property type="entry name" value="SDR_fam"/>
</dbReference>
<proteinExistence type="inferred from homology"/>
<reference evidence="4" key="1">
    <citation type="submission" date="2016-11" db="UniProtKB">
        <authorList>
            <consortium name="WormBaseParasite"/>
        </authorList>
    </citation>
    <scope>IDENTIFICATION</scope>
</reference>
<dbReference type="WBParaSite" id="Hba_17574">
    <property type="protein sequence ID" value="Hba_17574"/>
    <property type="gene ID" value="Hba_17574"/>
</dbReference>
<dbReference type="GO" id="GO:0016491">
    <property type="term" value="F:oxidoreductase activity"/>
    <property type="evidence" value="ECO:0007669"/>
    <property type="project" value="UniProtKB-KW"/>
</dbReference>
<keyword evidence="3" id="KW-1185">Reference proteome</keyword>
<dbReference type="Proteomes" id="UP000095283">
    <property type="component" value="Unplaced"/>
</dbReference>
<dbReference type="InterPro" id="IPR020904">
    <property type="entry name" value="Sc_DH/Rdtase_CS"/>
</dbReference>
<dbReference type="PROSITE" id="PS00061">
    <property type="entry name" value="ADH_SHORT"/>
    <property type="match status" value="1"/>
</dbReference>
<dbReference type="PRINTS" id="PR00081">
    <property type="entry name" value="GDHRDH"/>
</dbReference>
<dbReference type="PRINTS" id="PR00080">
    <property type="entry name" value="SDRFAMILY"/>
</dbReference>
<dbReference type="PANTHER" id="PTHR44147:SF2">
    <property type="entry name" value="DEHYDROGENASE_REDUCTASE SDR FAMILY MEMBER 1"/>
    <property type="match status" value="1"/>
</dbReference>
<name>A0A1I7XIJ8_HETBA</name>
<dbReference type="AlphaFoldDB" id="A0A1I7XIJ8"/>
<keyword evidence="1" id="KW-0560">Oxidoreductase</keyword>
<dbReference type="PANTHER" id="PTHR44147">
    <property type="entry name" value="DEHYDROGENASE/REDUCTASE SDR FAMILY MEMBER 1"/>
    <property type="match status" value="1"/>
</dbReference>
<dbReference type="Pfam" id="PF00106">
    <property type="entry name" value="adh_short"/>
    <property type="match status" value="1"/>
</dbReference>
<dbReference type="InterPro" id="IPR036291">
    <property type="entry name" value="NAD(P)-bd_dom_sf"/>
</dbReference>
<evidence type="ECO:0000313" key="4">
    <source>
        <dbReference type="WBParaSite" id="Hba_17574"/>
    </source>
</evidence>
<sequence>MVRPLEGQIALVTGASRGIGRGIALQLGQSGATVYVTGRRPEKSLGNEYKDLPSLEKTVTDIRERGGEAIAVYCDHTDHQDIARLFEKIDKENDGVLNILVNNAYSGVKDLGNTGSMPFYDVDPLIWDSINNVGLRNNYICCVHAAKMMVKKKSGLIINISSAGSLQYTFNVAYGVGKAAIDRMTADMAVELSPQGVSIISLWPGMVRTELAQAMREEGKIEKMVRLPKEMVDLSFETGESTEFAGKAIVALANDRNVMKKTGKIFMTYDLAREYGFKDIDGKDTIFTYISVLSFQWTFVSFPQL</sequence>
<evidence type="ECO:0000313" key="3">
    <source>
        <dbReference type="Proteomes" id="UP000095283"/>
    </source>
</evidence>
<evidence type="ECO:0000256" key="2">
    <source>
        <dbReference type="RuleBase" id="RU000363"/>
    </source>
</evidence>
<comment type="similarity">
    <text evidence="2">Belongs to the short-chain dehydrogenases/reductases (SDR) family.</text>
</comment>
<dbReference type="Gene3D" id="3.40.50.720">
    <property type="entry name" value="NAD(P)-binding Rossmann-like Domain"/>
    <property type="match status" value="1"/>
</dbReference>
<accession>A0A1I7XIJ8</accession>
<evidence type="ECO:0000256" key="1">
    <source>
        <dbReference type="ARBA" id="ARBA00023002"/>
    </source>
</evidence>
<organism evidence="3 4">
    <name type="scientific">Heterorhabditis bacteriophora</name>
    <name type="common">Entomopathogenic nematode worm</name>
    <dbReference type="NCBI Taxonomy" id="37862"/>
    <lineage>
        <taxon>Eukaryota</taxon>
        <taxon>Metazoa</taxon>
        <taxon>Ecdysozoa</taxon>
        <taxon>Nematoda</taxon>
        <taxon>Chromadorea</taxon>
        <taxon>Rhabditida</taxon>
        <taxon>Rhabditina</taxon>
        <taxon>Rhabditomorpha</taxon>
        <taxon>Strongyloidea</taxon>
        <taxon>Heterorhabditidae</taxon>
        <taxon>Heterorhabditis</taxon>
    </lineage>
</organism>